<evidence type="ECO:0000313" key="2">
    <source>
        <dbReference type="EMBL" id="ETK00963.1"/>
    </source>
</evidence>
<dbReference type="EMBL" id="AYUF01000493">
    <property type="protein sequence ID" value="ETK00963.1"/>
    <property type="molecule type" value="Genomic_DNA"/>
</dbReference>
<proteinExistence type="predicted"/>
<dbReference type="AlphaFoldDB" id="W2C1N2"/>
<dbReference type="InterPro" id="IPR025381">
    <property type="entry name" value="DUF4296"/>
</dbReference>
<evidence type="ECO:0000313" key="3">
    <source>
        <dbReference type="Proteomes" id="UP000018837"/>
    </source>
</evidence>
<organism evidence="2 3">
    <name type="scientific">Tannerella sp. oral taxon BU063 isolate Cell 2</name>
    <dbReference type="NCBI Taxonomy" id="1411148"/>
    <lineage>
        <taxon>Bacteria</taxon>
        <taxon>Pseudomonadati</taxon>
        <taxon>Bacteroidota</taxon>
        <taxon>Bacteroidia</taxon>
        <taxon>Bacteroidales</taxon>
        <taxon>Tannerellaceae</taxon>
        <taxon>Tannerella</taxon>
    </lineage>
</organism>
<dbReference type="Proteomes" id="UP000018837">
    <property type="component" value="Unassembled WGS sequence"/>
</dbReference>
<dbReference type="Pfam" id="PF14129">
    <property type="entry name" value="DUF4296"/>
    <property type="match status" value="1"/>
</dbReference>
<sequence>MTISGFQTFLIVSLSALIGLSACSHTPEGVLTEKQMRDVMIDLYTAEAMIYDDPQRYETFEQRRALFNDVFAKHHLTEAQYDSSLMWYGRNLDLYMGVCDMALEEVDRRLKSAGSEVSSDVTVRRSSSPATPDLWSGKRYYAFSPSDLSDRVVFETSPGGGAHATAAEYVLEMQIWGLQPAANERIVVSLRADVENDSTLIQRDTITADGPHRVALINPPGNYVRRIYGYLRVIAPSSKVYVDSLRLTPGESVSVDQLEPPLPPLE</sequence>
<comment type="caution">
    <text evidence="2">The sequence shown here is derived from an EMBL/GenBank/DDBJ whole genome shotgun (WGS) entry which is preliminary data.</text>
</comment>
<accession>W2C1N2</accession>
<evidence type="ECO:0000259" key="1">
    <source>
        <dbReference type="Pfam" id="PF14129"/>
    </source>
</evidence>
<feature type="domain" description="DUF4296" evidence="1">
    <location>
        <begin position="27"/>
        <end position="109"/>
    </location>
</feature>
<name>W2C1N2_9BACT</name>
<dbReference type="PATRIC" id="fig|1411148.3.peg.2041"/>
<gene>
    <name evidence="2" type="ORF">N425_12335</name>
</gene>
<reference evidence="2 3" key="1">
    <citation type="submission" date="2013-11" db="EMBL/GenBank/DDBJ databases">
        <title>Single cell genomics of uncultured Tannerella BU063 (oral taxon 286).</title>
        <authorList>
            <person name="Beall C.J."/>
            <person name="Campbell A.G."/>
            <person name="Griffen A.L."/>
            <person name="Podar M."/>
            <person name="Leys E.J."/>
        </authorList>
    </citation>
    <scope>NUCLEOTIDE SEQUENCE [LARGE SCALE GENOMIC DNA]</scope>
    <source>
        <strain evidence="2">Cell 2</strain>
    </source>
</reference>
<protein>
    <recommendedName>
        <fullName evidence="1">DUF4296 domain-containing protein</fullName>
    </recommendedName>
</protein>